<dbReference type="RefSeq" id="WP_288183954.1">
    <property type="nucleotide sequence ID" value="NZ_LT608335.1"/>
</dbReference>
<organism evidence="2">
    <name type="scientific">uncultured Sporomusa sp</name>
    <dbReference type="NCBI Taxonomy" id="307249"/>
    <lineage>
        <taxon>Bacteria</taxon>
        <taxon>Bacillati</taxon>
        <taxon>Bacillota</taxon>
        <taxon>Negativicutes</taxon>
        <taxon>Selenomonadales</taxon>
        <taxon>Sporomusaceae</taxon>
        <taxon>Sporomusa</taxon>
        <taxon>environmental samples</taxon>
    </lineage>
</organism>
<dbReference type="InterPro" id="IPR011059">
    <property type="entry name" value="Metal-dep_hydrolase_composite"/>
</dbReference>
<dbReference type="GO" id="GO:0016810">
    <property type="term" value="F:hydrolase activity, acting on carbon-nitrogen (but not peptide) bonds"/>
    <property type="evidence" value="ECO:0007669"/>
    <property type="project" value="InterPro"/>
</dbReference>
<dbReference type="InterPro" id="IPR006680">
    <property type="entry name" value="Amidohydro-rel"/>
</dbReference>
<dbReference type="Pfam" id="PF01979">
    <property type="entry name" value="Amidohydro_1"/>
    <property type="match status" value="1"/>
</dbReference>
<dbReference type="Gene3D" id="2.30.40.10">
    <property type="entry name" value="Urease, subunit C, domain 1"/>
    <property type="match status" value="1"/>
</dbReference>
<dbReference type="SUPFAM" id="SSF51338">
    <property type="entry name" value="Composite domain of metallo-dependent hydrolases"/>
    <property type="match status" value="1"/>
</dbReference>
<protein>
    <submittedName>
        <fullName evidence="2">Amidohydrolase</fullName>
    </submittedName>
</protein>
<dbReference type="CDD" id="cd01299">
    <property type="entry name" value="Met_dep_hydrolase_A"/>
    <property type="match status" value="1"/>
</dbReference>
<evidence type="ECO:0000259" key="1">
    <source>
        <dbReference type="Pfam" id="PF01979"/>
    </source>
</evidence>
<reference evidence="2" key="1">
    <citation type="submission" date="2016-08" db="EMBL/GenBank/DDBJ databases">
        <authorList>
            <person name="Seilhamer J.J."/>
        </authorList>
    </citation>
    <scope>NUCLEOTIDE SEQUENCE</scope>
    <source>
        <strain evidence="2">86</strain>
    </source>
</reference>
<proteinExistence type="predicted"/>
<keyword evidence="2" id="KW-0378">Hydrolase</keyword>
<dbReference type="Gene3D" id="3.20.20.140">
    <property type="entry name" value="Metal-dependent hydrolases"/>
    <property type="match status" value="1"/>
</dbReference>
<feature type="domain" description="Amidohydrolase-related" evidence="1">
    <location>
        <begin position="53"/>
        <end position="391"/>
    </location>
</feature>
<dbReference type="SUPFAM" id="SSF51556">
    <property type="entry name" value="Metallo-dependent hydrolases"/>
    <property type="match status" value="1"/>
</dbReference>
<dbReference type="AlphaFoldDB" id="A0A212LSZ1"/>
<accession>A0A212LSZ1</accession>
<sequence length="394" mass="41888">MNLFKIGLLIDGTGRCRETCYLAVEQGRIAGIGQAGDFAADCVAAAVDYTQYTVMPGLVDPHVHLFLEGISDAKARTLRWKEDKETTLLRAVNNLRRTICQGVTTVRDLGGPYGISTFLKKAVNQGITPGPRVFTAGQAISITGGHFHYAGGREADGPDEMVKAVREQVRSGADCIKLMMTGCVNFVAQDAGIVELSLAEAKTAVNEAQRLNRQVAVHANGIAGVRQALAVGVATIEHGALIDEATADIMADSAVYWIPTLVPFERMLDYGRTHQTRILPPAGIETVYLRHKAMVARAYRSGARIVAGTDAGALGVEHGDIWRELYLLAECGLPAAAVLQAATGLAAQAIGADQELGTLEMGKRADLLVLAGNPLTDIACIKNVVKVFKDGVAQ</sequence>
<dbReference type="InterPro" id="IPR032466">
    <property type="entry name" value="Metal_Hydrolase"/>
</dbReference>
<dbReference type="PANTHER" id="PTHR43135:SF3">
    <property type="entry name" value="ALPHA-D-RIBOSE 1-METHYLPHOSPHONATE 5-TRIPHOSPHATE DIPHOSPHATASE"/>
    <property type="match status" value="1"/>
</dbReference>
<dbReference type="InterPro" id="IPR051781">
    <property type="entry name" value="Metallo-dep_Hydrolase"/>
</dbReference>
<dbReference type="PANTHER" id="PTHR43135">
    <property type="entry name" value="ALPHA-D-RIBOSE 1-METHYLPHOSPHONATE 5-TRIPHOSPHATE DIPHOSPHATASE"/>
    <property type="match status" value="1"/>
</dbReference>
<dbReference type="InterPro" id="IPR057744">
    <property type="entry name" value="OTAase-like"/>
</dbReference>
<evidence type="ECO:0000313" key="2">
    <source>
        <dbReference type="EMBL" id="SCM80678.1"/>
    </source>
</evidence>
<gene>
    <name evidence="2" type="ORF">KL86SPO_30856</name>
</gene>
<dbReference type="EMBL" id="FMJE01000003">
    <property type="protein sequence ID" value="SCM80678.1"/>
    <property type="molecule type" value="Genomic_DNA"/>
</dbReference>
<name>A0A212LSZ1_9FIRM</name>